<dbReference type="InterPro" id="IPR002156">
    <property type="entry name" value="RNaseH_domain"/>
</dbReference>
<sequence length="82" mass="9243">MILASSRVIFRCAHPEEAELLAVREGMSLALQWVANPVIIETDCLSICRMLNCKGDNRSDLAMIAREVPELHGELREVDVRH</sequence>
<dbReference type="Proteomes" id="UP001054889">
    <property type="component" value="Unassembled WGS sequence"/>
</dbReference>
<comment type="caution">
    <text evidence="2">The sequence shown here is derived from an EMBL/GenBank/DDBJ whole genome shotgun (WGS) entry which is preliminary data.</text>
</comment>
<dbReference type="GO" id="GO:0004523">
    <property type="term" value="F:RNA-DNA hybrid ribonuclease activity"/>
    <property type="evidence" value="ECO:0007669"/>
    <property type="project" value="InterPro"/>
</dbReference>
<evidence type="ECO:0000313" key="2">
    <source>
        <dbReference type="EMBL" id="GJN24985.1"/>
    </source>
</evidence>
<dbReference type="InterPro" id="IPR036397">
    <property type="entry name" value="RNaseH_sf"/>
</dbReference>
<keyword evidence="3" id="KW-1185">Reference proteome</keyword>
<protein>
    <recommendedName>
        <fullName evidence="1">RNase H type-1 domain-containing protein</fullName>
    </recommendedName>
</protein>
<accession>A0AAV5ERV5</accession>
<dbReference type="AlphaFoldDB" id="A0AAV5ERV5"/>
<evidence type="ECO:0000259" key="1">
    <source>
        <dbReference type="Pfam" id="PF13456"/>
    </source>
</evidence>
<organism evidence="2 3">
    <name type="scientific">Eleusine coracana subsp. coracana</name>
    <dbReference type="NCBI Taxonomy" id="191504"/>
    <lineage>
        <taxon>Eukaryota</taxon>
        <taxon>Viridiplantae</taxon>
        <taxon>Streptophyta</taxon>
        <taxon>Embryophyta</taxon>
        <taxon>Tracheophyta</taxon>
        <taxon>Spermatophyta</taxon>
        <taxon>Magnoliopsida</taxon>
        <taxon>Liliopsida</taxon>
        <taxon>Poales</taxon>
        <taxon>Poaceae</taxon>
        <taxon>PACMAD clade</taxon>
        <taxon>Chloridoideae</taxon>
        <taxon>Cynodonteae</taxon>
        <taxon>Eleusininae</taxon>
        <taxon>Eleusine</taxon>
    </lineage>
</organism>
<name>A0AAV5ERV5_ELECO</name>
<reference evidence="2" key="2">
    <citation type="submission" date="2021-12" db="EMBL/GenBank/DDBJ databases">
        <title>Resequencing data analysis of finger millet.</title>
        <authorList>
            <person name="Hatakeyama M."/>
            <person name="Aluri S."/>
            <person name="Balachadran M.T."/>
            <person name="Sivarajan S.R."/>
            <person name="Poveda L."/>
            <person name="Shimizu-Inatsugi R."/>
            <person name="Schlapbach R."/>
            <person name="Sreeman S.M."/>
            <person name="Shimizu K.K."/>
        </authorList>
    </citation>
    <scope>NUCLEOTIDE SEQUENCE</scope>
</reference>
<dbReference type="GO" id="GO:0003676">
    <property type="term" value="F:nucleic acid binding"/>
    <property type="evidence" value="ECO:0007669"/>
    <property type="project" value="InterPro"/>
</dbReference>
<evidence type="ECO:0000313" key="3">
    <source>
        <dbReference type="Proteomes" id="UP001054889"/>
    </source>
</evidence>
<reference evidence="2" key="1">
    <citation type="journal article" date="2018" name="DNA Res.">
        <title>Multiple hybrid de novo genome assembly of finger millet, an orphan allotetraploid crop.</title>
        <authorList>
            <person name="Hatakeyama M."/>
            <person name="Aluri S."/>
            <person name="Balachadran M.T."/>
            <person name="Sivarajan S.R."/>
            <person name="Patrignani A."/>
            <person name="Gruter S."/>
            <person name="Poveda L."/>
            <person name="Shimizu-Inatsugi R."/>
            <person name="Baeten J."/>
            <person name="Francoijs K.J."/>
            <person name="Nataraja K.N."/>
            <person name="Reddy Y.A.N."/>
            <person name="Phadnis S."/>
            <person name="Ravikumar R.L."/>
            <person name="Schlapbach R."/>
            <person name="Sreeman S.M."/>
            <person name="Shimizu K.K."/>
        </authorList>
    </citation>
    <scope>NUCLEOTIDE SEQUENCE</scope>
</reference>
<dbReference type="Gene3D" id="3.30.420.10">
    <property type="entry name" value="Ribonuclease H-like superfamily/Ribonuclease H"/>
    <property type="match status" value="1"/>
</dbReference>
<proteinExistence type="predicted"/>
<gene>
    <name evidence="2" type="primary">gb12765</name>
    <name evidence="2" type="ORF">PR202_gb12765</name>
</gene>
<dbReference type="EMBL" id="BQKI01000077">
    <property type="protein sequence ID" value="GJN24985.1"/>
    <property type="molecule type" value="Genomic_DNA"/>
</dbReference>
<dbReference type="Pfam" id="PF13456">
    <property type="entry name" value="RVT_3"/>
    <property type="match status" value="1"/>
</dbReference>
<feature type="domain" description="RNase H type-1" evidence="1">
    <location>
        <begin position="3"/>
        <end position="82"/>
    </location>
</feature>